<evidence type="ECO:0000256" key="2">
    <source>
        <dbReference type="SAM" id="Phobius"/>
    </source>
</evidence>
<dbReference type="RefSeq" id="XP_037145611.1">
    <property type="nucleotide sequence ID" value="XM_037289716.1"/>
</dbReference>
<organism evidence="4 5">
    <name type="scientific">Zygotorulaspora mrakii</name>
    <name type="common">Zygosaccharomyces mrakii</name>
    <dbReference type="NCBI Taxonomy" id="42260"/>
    <lineage>
        <taxon>Eukaryota</taxon>
        <taxon>Fungi</taxon>
        <taxon>Dikarya</taxon>
        <taxon>Ascomycota</taxon>
        <taxon>Saccharomycotina</taxon>
        <taxon>Saccharomycetes</taxon>
        <taxon>Saccharomycetales</taxon>
        <taxon>Saccharomycetaceae</taxon>
        <taxon>Zygotorulaspora</taxon>
    </lineage>
</organism>
<feature type="domain" description="RNase MRP protein 1 RNA binding" evidence="3">
    <location>
        <begin position="25"/>
        <end position="115"/>
    </location>
</feature>
<dbReference type="GO" id="GO:0042134">
    <property type="term" value="F:rRNA primary transcript binding"/>
    <property type="evidence" value="ECO:0007669"/>
    <property type="project" value="InterPro"/>
</dbReference>
<dbReference type="InterPro" id="IPR047205">
    <property type="entry name" value="RMP1"/>
</dbReference>
<dbReference type="GO" id="GO:0000466">
    <property type="term" value="P:maturation of 5.8S rRNA from tricistronic rRNA transcript (SSU-rRNA, 5.8S rRNA, LSU-rRNA)"/>
    <property type="evidence" value="ECO:0007669"/>
    <property type="project" value="TreeGrafter"/>
</dbReference>
<keyword evidence="2" id="KW-0812">Transmembrane</keyword>
<dbReference type="GO" id="GO:0000294">
    <property type="term" value="P:nuclear-transcribed mRNA catabolic process, RNase MRP-dependent"/>
    <property type="evidence" value="ECO:0007669"/>
    <property type="project" value="TreeGrafter"/>
</dbReference>
<reference evidence="4 5" key="1">
    <citation type="submission" date="2020-07" db="EMBL/GenBank/DDBJ databases">
        <title>The yeast mating-type switching endonuclease HO is a domesticated member of an unorthodox homing genetic element family.</title>
        <authorList>
            <person name="Coughlan A.Y."/>
            <person name="Lombardi L."/>
            <person name="Braun-Galleani S."/>
            <person name="Martos A.R."/>
            <person name="Galeote V."/>
            <person name="Bigey F."/>
            <person name="Dequin S."/>
            <person name="Byrne K.P."/>
            <person name="Wolfe K.H."/>
        </authorList>
    </citation>
    <scope>NUCLEOTIDE SEQUENCE [LARGE SCALE GENOMIC DNA]</scope>
    <source>
        <strain evidence="4 5">NRRL Y-6702</strain>
    </source>
</reference>
<dbReference type="PANTHER" id="PTHR37792:SF1">
    <property type="entry name" value="RIBONUCLEASE MRP PROTEIN SUBUNIT RMP1"/>
    <property type="match status" value="1"/>
</dbReference>
<keyword evidence="5" id="KW-1185">Reference proteome</keyword>
<feature type="region of interest" description="Disordered" evidence="1">
    <location>
        <begin position="191"/>
        <end position="215"/>
    </location>
</feature>
<keyword evidence="2" id="KW-0472">Membrane</keyword>
<feature type="compositionally biased region" description="Basic residues" evidence="1">
    <location>
        <begin position="195"/>
        <end position="207"/>
    </location>
</feature>
<dbReference type="KEGG" id="zmk:HG535_0F03970"/>
<feature type="transmembrane region" description="Helical" evidence="2">
    <location>
        <begin position="89"/>
        <end position="118"/>
    </location>
</feature>
<dbReference type="OrthoDB" id="5414547at2759"/>
<evidence type="ECO:0000256" key="1">
    <source>
        <dbReference type="SAM" id="MobiDB-lite"/>
    </source>
</evidence>
<accession>A0A7H9B5C1</accession>
<dbReference type="CDD" id="cd22573">
    <property type="entry name" value="RMP1_RBD"/>
    <property type="match status" value="1"/>
</dbReference>
<dbReference type="PANTHER" id="PTHR37792">
    <property type="entry name" value="RIBONUCLEASE MRP PROTEIN SUBUNIT RMP1"/>
    <property type="match status" value="1"/>
</dbReference>
<evidence type="ECO:0000313" key="4">
    <source>
        <dbReference type="EMBL" id="QLG73885.1"/>
    </source>
</evidence>
<dbReference type="GO" id="GO:0000172">
    <property type="term" value="C:ribonuclease MRP complex"/>
    <property type="evidence" value="ECO:0007669"/>
    <property type="project" value="InterPro"/>
</dbReference>
<protein>
    <recommendedName>
        <fullName evidence="3">RNase MRP protein 1 RNA binding domain-containing protein</fullName>
    </recommendedName>
</protein>
<dbReference type="InterPro" id="IPR047204">
    <property type="entry name" value="RMP1_RBD"/>
</dbReference>
<dbReference type="Pfam" id="PF20945">
    <property type="entry name" value="RMP1"/>
    <property type="match status" value="1"/>
</dbReference>
<dbReference type="Proteomes" id="UP000509704">
    <property type="component" value="Chromosome 6"/>
</dbReference>
<dbReference type="GeneID" id="59237644"/>
<dbReference type="EMBL" id="CP058609">
    <property type="protein sequence ID" value="QLG73885.1"/>
    <property type="molecule type" value="Genomic_DNA"/>
</dbReference>
<sequence length="215" mass="25248">MDATNDPDSHAHRGQYLKLLQEFRLLHLLYHRNKNQHRVAHWWRYINILKRNCSEVLEVIQKKVIDKEFDFAKLYQIINKFKKKILPKIYYEFNGIIALGQFVTLGVILVCLLSRVYAIYKDIYAIYSGNFERISCQSIDNSARKKEEDLDRELKIMESLADEELGEEITNIASVSEDQLTHINIQPSPHVERQKIKKKKSKKKKAKSVIDGIFG</sequence>
<evidence type="ECO:0000259" key="3">
    <source>
        <dbReference type="Pfam" id="PF20945"/>
    </source>
</evidence>
<proteinExistence type="predicted"/>
<name>A0A7H9B5C1_ZYGMR</name>
<gene>
    <name evidence="4" type="ORF">HG535_0F03970</name>
</gene>
<evidence type="ECO:0000313" key="5">
    <source>
        <dbReference type="Proteomes" id="UP000509704"/>
    </source>
</evidence>
<dbReference type="AlphaFoldDB" id="A0A7H9B5C1"/>
<keyword evidence="2" id="KW-1133">Transmembrane helix</keyword>